<evidence type="ECO:0000313" key="2">
    <source>
        <dbReference type="EMBL" id="MED6207615.1"/>
    </source>
</evidence>
<keyword evidence="1" id="KW-1133">Transmembrane helix</keyword>
<proteinExistence type="predicted"/>
<reference evidence="2 3" key="1">
    <citation type="journal article" date="2023" name="Plants (Basel)">
        <title>Bridging the Gap: Combining Genomics and Transcriptomics Approaches to Understand Stylosanthes scabra, an Orphan Legume from the Brazilian Caatinga.</title>
        <authorList>
            <person name="Ferreira-Neto J.R.C."/>
            <person name="da Silva M.D."/>
            <person name="Binneck E."/>
            <person name="de Melo N.F."/>
            <person name="da Silva R.H."/>
            <person name="de Melo A.L.T.M."/>
            <person name="Pandolfi V."/>
            <person name="Bustamante F.O."/>
            <person name="Brasileiro-Vidal A.C."/>
            <person name="Benko-Iseppon A.M."/>
        </authorList>
    </citation>
    <scope>NUCLEOTIDE SEQUENCE [LARGE SCALE GENOMIC DNA]</scope>
    <source>
        <tissue evidence="2">Leaves</tissue>
    </source>
</reference>
<name>A0ABU6YCN4_9FABA</name>
<sequence>MRPVMVMWVQNLIVSINTKRQRGRSERSSSIQGVFIVKVGDDRDGAAPKYKCGVYDILYLSRTANNLNRHTKKLRKIGTEEFVEEKEDVSEHFTKIVMENRFANTENMLTAIEKNRKLTPGLIVGLLLGFVVIYLTGLFRVYG</sequence>
<keyword evidence="1" id="KW-0812">Transmembrane</keyword>
<protein>
    <submittedName>
        <fullName evidence="2">Uncharacterized protein</fullName>
    </submittedName>
</protein>
<dbReference type="Proteomes" id="UP001341840">
    <property type="component" value="Unassembled WGS sequence"/>
</dbReference>
<accession>A0ABU6YCN4</accession>
<feature type="transmembrane region" description="Helical" evidence="1">
    <location>
        <begin position="122"/>
        <end position="142"/>
    </location>
</feature>
<organism evidence="2 3">
    <name type="scientific">Stylosanthes scabra</name>
    <dbReference type="NCBI Taxonomy" id="79078"/>
    <lineage>
        <taxon>Eukaryota</taxon>
        <taxon>Viridiplantae</taxon>
        <taxon>Streptophyta</taxon>
        <taxon>Embryophyta</taxon>
        <taxon>Tracheophyta</taxon>
        <taxon>Spermatophyta</taxon>
        <taxon>Magnoliopsida</taxon>
        <taxon>eudicotyledons</taxon>
        <taxon>Gunneridae</taxon>
        <taxon>Pentapetalae</taxon>
        <taxon>rosids</taxon>
        <taxon>fabids</taxon>
        <taxon>Fabales</taxon>
        <taxon>Fabaceae</taxon>
        <taxon>Papilionoideae</taxon>
        <taxon>50 kb inversion clade</taxon>
        <taxon>dalbergioids sensu lato</taxon>
        <taxon>Dalbergieae</taxon>
        <taxon>Pterocarpus clade</taxon>
        <taxon>Stylosanthes</taxon>
    </lineage>
</organism>
<keyword evidence="1" id="KW-0472">Membrane</keyword>
<comment type="caution">
    <text evidence="2">The sequence shown here is derived from an EMBL/GenBank/DDBJ whole genome shotgun (WGS) entry which is preliminary data.</text>
</comment>
<evidence type="ECO:0000313" key="3">
    <source>
        <dbReference type="Proteomes" id="UP001341840"/>
    </source>
</evidence>
<gene>
    <name evidence="2" type="ORF">PIB30_037312</name>
</gene>
<dbReference type="EMBL" id="JASCZI010241842">
    <property type="protein sequence ID" value="MED6207615.1"/>
    <property type="molecule type" value="Genomic_DNA"/>
</dbReference>
<evidence type="ECO:0000256" key="1">
    <source>
        <dbReference type="SAM" id="Phobius"/>
    </source>
</evidence>
<keyword evidence="3" id="KW-1185">Reference proteome</keyword>